<evidence type="ECO:0000313" key="1">
    <source>
        <dbReference type="EMBL" id="MBD2194585.1"/>
    </source>
</evidence>
<comment type="caution">
    <text evidence="1">The sequence shown here is derived from an EMBL/GenBank/DDBJ whole genome shotgun (WGS) entry which is preliminary data.</text>
</comment>
<protein>
    <submittedName>
        <fullName evidence="1">Uncharacterized protein</fullName>
    </submittedName>
</protein>
<dbReference type="Proteomes" id="UP000658514">
    <property type="component" value="Unassembled WGS sequence"/>
</dbReference>
<accession>A0ABR8A3S6</accession>
<keyword evidence="2" id="KW-1185">Reference proteome</keyword>
<dbReference type="RefSeq" id="WP_190538662.1">
    <property type="nucleotide sequence ID" value="NZ_CAWPNO010000073.1"/>
</dbReference>
<proteinExistence type="predicted"/>
<dbReference type="EMBL" id="JACJQH010000004">
    <property type="protein sequence ID" value="MBD2194585.1"/>
    <property type="molecule type" value="Genomic_DNA"/>
</dbReference>
<gene>
    <name evidence="1" type="ORF">H6G24_03620</name>
</gene>
<organism evidence="1 2">
    <name type="scientific">Calothrix parietina FACHB-288</name>
    <dbReference type="NCBI Taxonomy" id="2692896"/>
    <lineage>
        <taxon>Bacteria</taxon>
        <taxon>Bacillati</taxon>
        <taxon>Cyanobacteriota</taxon>
        <taxon>Cyanophyceae</taxon>
        <taxon>Nostocales</taxon>
        <taxon>Calotrichaceae</taxon>
        <taxon>Calothrix</taxon>
    </lineage>
</organism>
<name>A0ABR8A3S6_9CYAN</name>
<evidence type="ECO:0000313" key="2">
    <source>
        <dbReference type="Proteomes" id="UP000658514"/>
    </source>
</evidence>
<reference evidence="1 2" key="1">
    <citation type="journal article" date="2020" name="ISME J.">
        <title>Comparative genomics reveals insights into cyanobacterial evolution and habitat adaptation.</title>
        <authorList>
            <person name="Chen M.Y."/>
            <person name="Teng W.K."/>
            <person name="Zhao L."/>
            <person name="Hu C.X."/>
            <person name="Zhou Y.K."/>
            <person name="Han B.P."/>
            <person name="Song L.R."/>
            <person name="Shu W.S."/>
        </authorList>
    </citation>
    <scope>NUCLEOTIDE SEQUENCE [LARGE SCALE GENOMIC DNA]</scope>
    <source>
        <strain evidence="1 2">FACHB-288</strain>
    </source>
</reference>
<sequence length="253" mass="29225">MAIRLHGFLSSPKRYIQIESQLYHITGIFQRILNFQHLHGCNFADVHNAYYELEAEGTITFYQARTDKTSESGIWTYLVFECQEGEEKIYREPAINTSINPLQQLLAGEKLTQFTLDINEYLKYQDNESEYLDIQLPDDWNNELGKEIAKLLLEEVKAFKSSSLFTENIGKEYRQASLDGFIQAAQEILAKKGTLKDFESAQYEVLNKIQTYDIANLIIAYNDYRLWQAALPSKSKAVEFAFNTALSLICRIN</sequence>